<dbReference type="PANTHER" id="PTHR44846">
    <property type="entry name" value="MANNOSYL-D-GLYCERATE TRANSPORT/METABOLISM SYSTEM REPRESSOR MNGR-RELATED"/>
    <property type="match status" value="1"/>
</dbReference>
<dbReference type="PANTHER" id="PTHR44846:SF1">
    <property type="entry name" value="MANNOSYL-D-GLYCERATE TRANSPORT_METABOLISM SYSTEM REPRESSOR MNGR-RELATED"/>
    <property type="match status" value="1"/>
</dbReference>
<dbReference type="Gene3D" id="3.40.1410.10">
    <property type="entry name" value="Chorismate lyase-like"/>
    <property type="match status" value="1"/>
</dbReference>
<dbReference type="SUPFAM" id="SSF46785">
    <property type="entry name" value="Winged helix' DNA-binding domain"/>
    <property type="match status" value="1"/>
</dbReference>
<dbReference type="InterPro" id="IPR036390">
    <property type="entry name" value="WH_DNA-bd_sf"/>
</dbReference>
<dbReference type="InterPro" id="IPR000524">
    <property type="entry name" value="Tscrpt_reg_HTH_GntR"/>
</dbReference>
<dbReference type="OrthoDB" id="9815017at2"/>
<reference evidence="5 6" key="1">
    <citation type="submission" date="2019-08" db="EMBL/GenBank/DDBJ databases">
        <title>Bacillus genomes from the desert of Cuatro Cienegas, Coahuila.</title>
        <authorList>
            <person name="Olmedo-Alvarez G."/>
        </authorList>
    </citation>
    <scope>NUCLEOTIDE SEQUENCE [LARGE SCALE GENOMIC DNA]</scope>
    <source>
        <strain evidence="5 6">CH98b_3T</strain>
    </source>
</reference>
<dbReference type="InterPro" id="IPR036388">
    <property type="entry name" value="WH-like_DNA-bd_sf"/>
</dbReference>
<evidence type="ECO:0000313" key="5">
    <source>
        <dbReference type="EMBL" id="TYS73907.1"/>
    </source>
</evidence>
<keyword evidence="1" id="KW-0805">Transcription regulation</keyword>
<dbReference type="Gene3D" id="1.10.10.10">
    <property type="entry name" value="Winged helix-like DNA-binding domain superfamily/Winged helix DNA-binding domain"/>
    <property type="match status" value="1"/>
</dbReference>
<evidence type="ECO:0000259" key="4">
    <source>
        <dbReference type="PROSITE" id="PS50949"/>
    </source>
</evidence>
<evidence type="ECO:0000313" key="6">
    <source>
        <dbReference type="Proteomes" id="UP000324517"/>
    </source>
</evidence>
<dbReference type="SMART" id="SM00345">
    <property type="entry name" value="HTH_GNTR"/>
    <property type="match status" value="1"/>
</dbReference>
<dbReference type="CDD" id="cd07377">
    <property type="entry name" value="WHTH_GntR"/>
    <property type="match status" value="1"/>
</dbReference>
<feature type="domain" description="HTH gntR-type" evidence="4">
    <location>
        <begin position="9"/>
        <end position="77"/>
    </location>
</feature>
<evidence type="ECO:0000256" key="1">
    <source>
        <dbReference type="ARBA" id="ARBA00023015"/>
    </source>
</evidence>
<comment type="caution">
    <text evidence="5">The sequence shown here is derived from an EMBL/GenBank/DDBJ whole genome shotgun (WGS) entry which is preliminary data.</text>
</comment>
<dbReference type="FunFam" id="1.10.10.10:FF:000079">
    <property type="entry name" value="GntR family transcriptional regulator"/>
    <property type="match status" value="1"/>
</dbReference>
<evidence type="ECO:0000256" key="2">
    <source>
        <dbReference type="ARBA" id="ARBA00023125"/>
    </source>
</evidence>
<keyword evidence="3" id="KW-0804">Transcription</keyword>
<dbReference type="GO" id="GO:0045892">
    <property type="term" value="P:negative regulation of DNA-templated transcription"/>
    <property type="evidence" value="ECO:0007669"/>
    <property type="project" value="TreeGrafter"/>
</dbReference>
<dbReference type="AlphaFoldDB" id="A0A5D4TE58"/>
<proteinExistence type="predicted"/>
<dbReference type="PRINTS" id="PR00035">
    <property type="entry name" value="HTHGNTR"/>
</dbReference>
<dbReference type="RefSeq" id="WP_148978755.1">
    <property type="nucleotide sequence ID" value="NZ_JBNILM010000018.1"/>
</dbReference>
<dbReference type="Pfam" id="PF00392">
    <property type="entry name" value="GntR"/>
    <property type="match status" value="1"/>
</dbReference>
<organism evidence="5 6">
    <name type="scientific">Sutcliffiella horikoshii</name>
    <dbReference type="NCBI Taxonomy" id="79883"/>
    <lineage>
        <taxon>Bacteria</taxon>
        <taxon>Bacillati</taxon>
        <taxon>Bacillota</taxon>
        <taxon>Bacilli</taxon>
        <taxon>Bacillales</taxon>
        <taxon>Bacillaceae</taxon>
        <taxon>Sutcliffiella</taxon>
    </lineage>
</organism>
<dbReference type="InterPro" id="IPR028978">
    <property type="entry name" value="Chorismate_lyase_/UTRA_dom_sf"/>
</dbReference>
<dbReference type="PROSITE" id="PS50949">
    <property type="entry name" value="HTH_GNTR"/>
    <property type="match status" value="1"/>
</dbReference>
<dbReference type="InterPro" id="IPR011663">
    <property type="entry name" value="UTRA"/>
</dbReference>
<protein>
    <submittedName>
        <fullName evidence="5">GntR family transcriptional regulator</fullName>
    </submittedName>
</protein>
<dbReference type="SMART" id="SM00866">
    <property type="entry name" value="UTRA"/>
    <property type="match status" value="1"/>
</dbReference>
<dbReference type="GO" id="GO:0003677">
    <property type="term" value="F:DNA binding"/>
    <property type="evidence" value="ECO:0007669"/>
    <property type="project" value="UniProtKB-KW"/>
</dbReference>
<name>A0A5D4TE58_9BACI</name>
<dbReference type="SUPFAM" id="SSF64288">
    <property type="entry name" value="Chorismate lyase-like"/>
    <property type="match status" value="1"/>
</dbReference>
<dbReference type="Pfam" id="PF07702">
    <property type="entry name" value="UTRA"/>
    <property type="match status" value="1"/>
</dbReference>
<dbReference type="InterPro" id="IPR050679">
    <property type="entry name" value="Bact_HTH_transcr_reg"/>
</dbReference>
<accession>A0A5D4TE58</accession>
<dbReference type="GO" id="GO:0003700">
    <property type="term" value="F:DNA-binding transcription factor activity"/>
    <property type="evidence" value="ECO:0007669"/>
    <property type="project" value="InterPro"/>
</dbReference>
<sequence>MHHQSNKQIALYLQIKETLIQRIQEKIWLPNKLIPTEQELMKEFEVSRTTIRQAISMMVQDGLLERQQGRGTIVKSQQLVGSLGRLKGFAEEVLERGLTPYSQLIRAEFSTDLYHEKAMLQTDDNSILVIERIRFADNLPIAFERSCWPKSIGEKLMREELNQANFYQILEQNGIALRKANEKISAMNATMHEADLLGIRAGEALIEMTRLSYGIDDKPIEYTRTKFRSDQYHYNVELTR</sequence>
<evidence type="ECO:0000256" key="3">
    <source>
        <dbReference type="ARBA" id="ARBA00023163"/>
    </source>
</evidence>
<keyword evidence="2" id="KW-0238">DNA-binding</keyword>
<gene>
    <name evidence="5" type="ORF">FZC75_06230</name>
</gene>
<dbReference type="Proteomes" id="UP000324517">
    <property type="component" value="Unassembled WGS sequence"/>
</dbReference>
<dbReference type="EMBL" id="VTET01000002">
    <property type="protein sequence ID" value="TYS73907.1"/>
    <property type="molecule type" value="Genomic_DNA"/>
</dbReference>